<dbReference type="AlphaFoldDB" id="A0A251TM31"/>
<dbReference type="Gramene" id="mRNA:HanXRQr2_Chr10g0452541">
    <property type="protein sequence ID" value="mRNA:HanXRQr2_Chr10g0452541"/>
    <property type="gene ID" value="HanXRQr2_Chr10g0452541"/>
</dbReference>
<evidence type="ECO:0000256" key="1">
    <source>
        <dbReference type="SAM" id="Phobius"/>
    </source>
</evidence>
<dbReference type="EMBL" id="MNCJ02000325">
    <property type="protein sequence ID" value="KAF5787419.1"/>
    <property type="molecule type" value="Genomic_DNA"/>
</dbReference>
<dbReference type="InParanoid" id="A0A251TM31"/>
<keyword evidence="4" id="KW-1185">Reference proteome</keyword>
<dbReference type="Proteomes" id="UP000215914">
    <property type="component" value="Chromosome 10"/>
</dbReference>
<reference evidence="2 4" key="1">
    <citation type="journal article" date="2017" name="Nature">
        <title>The sunflower genome provides insights into oil metabolism, flowering and Asterid evolution.</title>
        <authorList>
            <person name="Badouin H."/>
            <person name="Gouzy J."/>
            <person name="Grassa C.J."/>
            <person name="Murat F."/>
            <person name="Staton S.E."/>
            <person name="Cottret L."/>
            <person name="Lelandais-Briere C."/>
            <person name="Owens G.L."/>
            <person name="Carrere S."/>
            <person name="Mayjonade B."/>
            <person name="Legrand L."/>
            <person name="Gill N."/>
            <person name="Kane N.C."/>
            <person name="Bowers J.E."/>
            <person name="Hubner S."/>
            <person name="Bellec A."/>
            <person name="Berard A."/>
            <person name="Berges H."/>
            <person name="Blanchet N."/>
            <person name="Boniface M.C."/>
            <person name="Brunel D."/>
            <person name="Catrice O."/>
            <person name="Chaidir N."/>
            <person name="Claudel C."/>
            <person name="Donnadieu C."/>
            <person name="Faraut T."/>
            <person name="Fievet G."/>
            <person name="Helmstetter N."/>
            <person name="King M."/>
            <person name="Knapp S.J."/>
            <person name="Lai Z."/>
            <person name="Le Paslier M.C."/>
            <person name="Lippi Y."/>
            <person name="Lorenzon L."/>
            <person name="Mandel J.R."/>
            <person name="Marage G."/>
            <person name="Marchand G."/>
            <person name="Marquand E."/>
            <person name="Bret-Mestries E."/>
            <person name="Morien E."/>
            <person name="Nambeesan S."/>
            <person name="Nguyen T."/>
            <person name="Pegot-Espagnet P."/>
            <person name="Pouilly N."/>
            <person name="Raftis F."/>
            <person name="Sallet E."/>
            <person name="Schiex T."/>
            <person name="Thomas J."/>
            <person name="Vandecasteele C."/>
            <person name="Vares D."/>
            <person name="Vear F."/>
            <person name="Vautrin S."/>
            <person name="Crespi M."/>
            <person name="Mangin B."/>
            <person name="Burke J.M."/>
            <person name="Salse J."/>
            <person name="Munos S."/>
            <person name="Vincourt P."/>
            <person name="Rieseberg L.H."/>
            <person name="Langlade N.B."/>
        </authorList>
    </citation>
    <scope>NUCLEOTIDE SEQUENCE [LARGE SCALE GENOMIC DNA]</scope>
    <source>
        <strain evidence="4">cv. SF193</strain>
        <tissue evidence="2">Leaves</tissue>
    </source>
</reference>
<reference evidence="2" key="3">
    <citation type="submission" date="2020-06" db="EMBL/GenBank/DDBJ databases">
        <title>Helianthus annuus Genome sequencing and assembly Release 2.</title>
        <authorList>
            <person name="Gouzy J."/>
            <person name="Langlade N."/>
            <person name="Munos S."/>
        </authorList>
    </citation>
    <scope>NUCLEOTIDE SEQUENCE</scope>
    <source>
        <tissue evidence="2">Leaves</tissue>
    </source>
</reference>
<keyword evidence="1" id="KW-0812">Transmembrane</keyword>
<evidence type="ECO:0000313" key="3">
    <source>
        <dbReference type="EMBL" id="OTG12185.1"/>
    </source>
</evidence>
<organism evidence="3 4">
    <name type="scientific">Helianthus annuus</name>
    <name type="common">Common sunflower</name>
    <dbReference type="NCBI Taxonomy" id="4232"/>
    <lineage>
        <taxon>Eukaryota</taxon>
        <taxon>Viridiplantae</taxon>
        <taxon>Streptophyta</taxon>
        <taxon>Embryophyta</taxon>
        <taxon>Tracheophyta</taxon>
        <taxon>Spermatophyta</taxon>
        <taxon>Magnoliopsida</taxon>
        <taxon>eudicotyledons</taxon>
        <taxon>Gunneridae</taxon>
        <taxon>Pentapetalae</taxon>
        <taxon>asterids</taxon>
        <taxon>campanulids</taxon>
        <taxon>Asterales</taxon>
        <taxon>Asteraceae</taxon>
        <taxon>Asteroideae</taxon>
        <taxon>Heliantheae alliance</taxon>
        <taxon>Heliantheae</taxon>
        <taxon>Helianthus</taxon>
    </lineage>
</organism>
<name>A0A251TM31_HELAN</name>
<feature type="transmembrane region" description="Helical" evidence="1">
    <location>
        <begin position="105"/>
        <end position="122"/>
    </location>
</feature>
<proteinExistence type="predicted"/>
<reference evidence="3" key="2">
    <citation type="submission" date="2017-02" db="EMBL/GenBank/DDBJ databases">
        <title>Sunflower complete genome.</title>
        <authorList>
            <person name="Langlade N."/>
            <person name="Munos S."/>
        </authorList>
    </citation>
    <scope>NUCLEOTIDE SEQUENCE [LARGE SCALE GENOMIC DNA]</scope>
    <source>
        <tissue evidence="3">Leaves</tissue>
    </source>
</reference>
<sequence>MRCLHHQPGRFKSNFRGATPVRSRDSDFDYTYDSHDKQGGCFNLFEGYLRSMLQSHACVMYHTYMSILRVFQTSYLNVGIEEVLDPLQHVMVSNHRLKYYATRRLYTMLLLIALFRLIQSFLTF</sequence>
<accession>A0A251TM31</accession>
<keyword evidence="1" id="KW-0472">Membrane</keyword>
<keyword evidence="1" id="KW-1133">Transmembrane helix</keyword>
<dbReference type="EMBL" id="CM007899">
    <property type="protein sequence ID" value="OTG12185.1"/>
    <property type="molecule type" value="Genomic_DNA"/>
</dbReference>
<protein>
    <submittedName>
        <fullName evidence="3">Uncharacterized protein</fullName>
    </submittedName>
</protein>
<evidence type="ECO:0000313" key="2">
    <source>
        <dbReference type="EMBL" id="KAF5787419.1"/>
    </source>
</evidence>
<evidence type="ECO:0000313" key="4">
    <source>
        <dbReference type="Proteomes" id="UP000215914"/>
    </source>
</evidence>
<gene>
    <name evidence="3" type="ORF">HannXRQ_Chr10g0306921</name>
    <name evidence="2" type="ORF">HanXRQr2_Chr10g0452541</name>
</gene>